<evidence type="ECO:0000313" key="3">
    <source>
        <dbReference type="Proteomes" id="UP000199460"/>
    </source>
</evidence>
<proteinExistence type="predicted"/>
<dbReference type="PANTHER" id="PTHR34203:SF15">
    <property type="entry name" value="SLL1173 PROTEIN"/>
    <property type="match status" value="1"/>
</dbReference>
<keyword evidence="2" id="KW-0808">Transferase</keyword>
<dbReference type="OrthoDB" id="5329963at2"/>
<keyword evidence="2" id="KW-0489">Methyltransferase</keyword>
<reference evidence="3" key="1">
    <citation type="submission" date="2016-10" db="EMBL/GenBank/DDBJ databases">
        <authorList>
            <person name="Varghese N."/>
            <person name="Submissions S."/>
        </authorList>
    </citation>
    <scope>NUCLEOTIDE SEQUENCE [LARGE SCALE GENOMIC DNA]</scope>
    <source>
        <strain evidence="3">JCM 18416</strain>
    </source>
</reference>
<dbReference type="AlphaFoldDB" id="A0A1H0X9W8"/>
<name>A0A1H0X9W8_9GAMM</name>
<dbReference type="RefSeq" id="WP_090432637.1">
    <property type="nucleotide sequence ID" value="NZ_FNJJ01000011.1"/>
</dbReference>
<dbReference type="InterPro" id="IPR006342">
    <property type="entry name" value="FkbM_mtfrase"/>
</dbReference>
<dbReference type="PANTHER" id="PTHR34203">
    <property type="entry name" value="METHYLTRANSFERASE, FKBM FAMILY PROTEIN"/>
    <property type="match status" value="1"/>
</dbReference>
<dbReference type="Gene3D" id="3.40.50.150">
    <property type="entry name" value="Vaccinia Virus protein VP39"/>
    <property type="match status" value="1"/>
</dbReference>
<sequence length="398" mass="44500">MHADLISQRLERLLSEPLESVRDRQANTLERLIGSLDGPLVLFGASHLGRRALALLKELGCPPCAFLDNNPALWGQSIESVPVFSPAQFVAQYTGELPAVICTIWSGHIHDCMADRLMPLQQLGFQRIALFGHLAWRYPAQLLPHYCMDLPEHVLEETEAIRRAFALLDDQPSRQLFVDHIEWRLHLNHDLLPVSSARQIYFDASFSTHFADEVVFDLGAFNGDTAEGYLASGRSFREYHCFEPVARNFAALQATLARLALPGLYAHRLAVGDRRGEVLIEAGNGPSSRVGMGDERVPMTTLDDLAAQGTRPTFIKIDIEGFEPQCLAGGRKLISEHQPLIAVSVYHEQNHLWRIALQLHNYNGAYRFRLCPHVSDGWDLVLYAVPADRVPAISSCEP</sequence>
<evidence type="ECO:0000313" key="2">
    <source>
        <dbReference type="EMBL" id="SDP99744.1"/>
    </source>
</evidence>
<dbReference type="Pfam" id="PF05050">
    <property type="entry name" value="Methyltransf_21"/>
    <property type="match status" value="1"/>
</dbReference>
<dbReference type="GeneID" id="300932988"/>
<dbReference type="GO" id="GO:0008168">
    <property type="term" value="F:methyltransferase activity"/>
    <property type="evidence" value="ECO:0007669"/>
    <property type="project" value="UniProtKB-KW"/>
</dbReference>
<organism evidence="2 3">
    <name type="scientific">Ectopseudomonas guguanensis</name>
    <dbReference type="NCBI Taxonomy" id="1198456"/>
    <lineage>
        <taxon>Bacteria</taxon>
        <taxon>Pseudomonadati</taxon>
        <taxon>Pseudomonadota</taxon>
        <taxon>Gammaproteobacteria</taxon>
        <taxon>Pseudomonadales</taxon>
        <taxon>Pseudomonadaceae</taxon>
        <taxon>Ectopseudomonas</taxon>
    </lineage>
</organism>
<feature type="domain" description="Methyltransferase FkbM" evidence="1">
    <location>
        <begin position="217"/>
        <end position="354"/>
    </location>
</feature>
<dbReference type="InterPro" id="IPR052514">
    <property type="entry name" value="SAM-dependent_MTase"/>
</dbReference>
<protein>
    <submittedName>
        <fullName evidence="2">Methyltransferase, FkbM family</fullName>
    </submittedName>
</protein>
<dbReference type="NCBIfam" id="TIGR01444">
    <property type="entry name" value="fkbM_fam"/>
    <property type="match status" value="1"/>
</dbReference>
<keyword evidence="3" id="KW-1185">Reference proteome</keyword>
<accession>A0A1H0X9W8</accession>
<evidence type="ECO:0000259" key="1">
    <source>
        <dbReference type="Pfam" id="PF05050"/>
    </source>
</evidence>
<gene>
    <name evidence="2" type="ORF">SAMN05216213_11165</name>
</gene>
<dbReference type="SUPFAM" id="SSF53335">
    <property type="entry name" value="S-adenosyl-L-methionine-dependent methyltransferases"/>
    <property type="match status" value="1"/>
</dbReference>
<dbReference type="InterPro" id="IPR029063">
    <property type="entry name" value="SAM-dependent_MTases_sf"/>
</dbReference>
<dbReference type="Proteomes" id="UP000199460">
    <property type="component" value="Unassembled WGS sequence"/>
</dbReference>
<dbReference type="EMBL" id="FNJJ01000011">
    <property type="protein sequence ID" value="SDP99744.1"/>
    <property type="molecule type" value="Genomic_DNA"/>
</dbReference>
<dbReference type="GO" id="GO:0032259">
    <property type="term" value="P:methylation"/>
    <property type="evidence" value="ECO:0007669"/>
    <property type="project" value="UniProtKB-KW"/>
</dbReference>